<dbReference type="PIRSF" id="PIRSF001338">
    <property type="entry name" value="AIR_carboxylase"/>
    <property type="match status" value="1"/>
</dbReference>
<dbReference type="UniPathway" id="UPA00074">
    <property type="reaction ID" value="UER00943"/>
</dbReference>
<evidence type="ECO:0000256" key="5">
    <source>
        <dbReference type="PIRSR" id="PIRSR001338-1"/>
    </source>
</evidence>
<evidence type="ECO:0000313" key="7">
    <source>
        <dbReference type="EMBL" id="SMC23480.1"/>
    </source>
</evidence>
<dbReference type="InterPro" id="IPR024694">
    <property type="entry name" value="PurE_prokaryotes"/>
</dbReference>
<protein>
    <recommendedName>
        <fullName evidence="3 4">N5-carboxyaminoimidazole ribonucleotide mutase</fullName>
        <shortName evidence="3 4">N5-CAIR mutase</shortName>
        <ecNumber evidence="3 4">5.4.99.18</ecNumber>
    </recommendedName>
    <alternativeName>
        <fullName evidence="3">5-(carboxyamino)imidazole ribonucleotide mutase</fullName>
    </alternativeName>
</protein>
<dbReference type="STRING" id="1121390.SAMN02746041_01732"/>
<evidence type="ECO:0000313" key="8">
    <source>
        <dbReference type="Proteomes" id="UP000192783"/>
    </source>
</evidence>
<evidence type="ECO:0000256" key="4">
    <source>
        <dbReference type="PIRNR" id="PIRNR001338"/>
    </source>
</evidence>
<dbReference type="InterPro" id="IPR000031">
    <property type="entry name" value="PurE_dom"/>
</dbReference>
<dbReference type="GO" id="GO:0006189">
    <property type="term" value="P:'de novo' IMP biosynthetic process"/>
    <property type="evidence" value="ECO:0007669"/>
    <property type="project" value="UniProtKB-UniRule"/>
</dbReference>
<comment type="function">
    <text evidence="3 4">Catalyzes the conversion of N5-carboxyaminoimidazole ribonucleotide (N5-CAIR) to 4-carboxy-5-aminoimidazole ribonucleotide (CAIR).</text>
</comment>
<dbReference type="PANTHER" id="PTHR23046">
    <property type="entry name" value="PHOSPHORIBOSYLAMINOIMIDAZOLE CARBOXYLASE CATALYTIC SUBUNIT"/>
    <property type="match status" value="1"/>
</dbReference>
<dbReference type="Gene3D" id="3.40.50.1970">
    <property type="match status" value="1"/>
</dbReference>
<dbReference type="SUPFAM" id="SSF52255">
    <property type="entry name" value="N5-CAIR mutase (phosphoribosylaminoimidazole carboxylase, PurE)"/>
    <property type="match status" value="1"/>
</dbReference>
<evidence type="ECO:0000256" key="3">
    <source>
        <dbReference type="HAMAP-Rule" id="MF_01929"/>
    </source>
</evidence>
<sequence length="178" mass="18677">MQVHENKALVGILMGSDSDLPVMEAAAEVLRQFGVPFEMAILSAHRTPEQAARYAANAAERGLKVLIAGAGWAAHLAGVLASKTALPVIGVPIDSSPLHGMDALLATVQMPPGIPVATMAVGKGGARNAALFAVQILATADPVLAHRLQEHKADMAQGVLQRNEKIDPAVRVRFQELD</sequence>
<dbReference type="GO" id="GO:0034023">
    <property type="term" value="F:5-(carboxyamino)imidazole ribonucleotide mutase activity"/>
    <property type="evidence" value="ECO:0007669"/>
    <property type="project" value="UniProtKB-UniRule"/>
</dbReference>
<comment type="catalytic activity">
    <reaction evidence="3 4">
        <text>5-carboxyamino-1-(5-phospho-D-ribosyl)imidazole + H(+) = 5-amino-1-(5-phospho-D-ribosyl)imidazole-4-carboxylate</text>
        <dbReference type="Rhea" id="RHEA:13193"/>
        <dbReference type="ChEBI" id="CHEBI:15378"/>
        <dbReference type="ChEBI" id="CHEBI:58730"/>
        <dbReference type="ChEBI" id="CHEBI:77657"/>
        <dbReference type="EC" id="5.4.99.18"/>
    </reaction>
</comment>
<dbReference type="NCBIfam" id="TIGR01162">
    <property type="entry name" value="purE"/>
    <property type="match status" value="1"/>
</dbReference>
<dbReference type="OrthoDB" id="9791908at2"/>
<proteinExistence type="inferred from homology"/>
<evidence type="ECO:0000256" key="2">
    <source>
        <dbReference type="ARBA" id="ARBA00023235"/>
    </source>
</evidence>
<feature type="binding site" evidence="3 5">
    <location>
        <position position="19"/>
    </location>
    <ligand>
        <name>substrate</name>
    </ligand>
</feature>
<evidence type="ECO:0000256" key="1">
    <source>
        <dbReference type="ARBA" id="ARBA00022755"/>
    </source>
</evidence>
<reference evidence="7 8" key="1">
    <citation type="submission" date="2017-04" db="EMBL/GenBank/DDBJ databases">
        <authorList>
            <person name="Afonso C.L."/>
            <person name="Miller P.J."/>
            <person name="Scott M.A."/>
            <person name="Spackman E."/>
            <person name="Goraichik I."/>
            <person name="Dimitrov K.M."/>
            <person name="Suarez D.L."/>
            <person name="Swayne D.E."/>
        </authorList>
    </citation>
    <scope>NUCLEOTIDE SEQUENCE [LARGE SCALE GENOMIC DNA]</scope>
    <source>
        <strain evidence="7 8">DSM 13146</strain>
    </source>
</reference>
<feature type="domain" description="PurE" evidence="6">
    <location>
        <begin position="8"/>
        <end position="159"/>
    </location>
</feature>
<keyword evidence="2 3" id="KW-0413">Isomerase</keyword>
<accession>A0A1W1XHQ2</accession>
<dbReference type="SMART" id="SM01001">
    <property type="entry name" value="AIRC"/>
    <property type="match status" value="1"/>
</dbReference>
<dbReference type="Proteomes" id="UP000192783">
    <property type="component" value="Unassembled WGS sequence"/>
</dbReference>
<keyword evidence="8" id="KW-1185">Reference proteome</keyword>
<dbReference type="EC" id="5.4.99.18" evidence="3 4"/>
<dbReference type="InterPro" id="IPR033747">
    <property type="entry name" value="PurE_ClassI"/>
</dbReference>
<dbReference type="Pfam" id="PF00731">
    <property type="entry name" value="AIRC"/>
    <property type="match status" value="1"/>
</dbReference>
<feature type="binding site" evidence="3 5">
    <location>
        <position position="46"/>
    </location>
    <ligand>
        <name>substrate</name>
    </ligand>
</feature>
<dbReference type="PANTHER" id="PTHR23046:SF2">
    <property type="entry name" value="PHOSPHORIBOSYLAMINOIMIDAZOLE CARBOXYLASE"/>
    <property type="match status" value="1"/>
</dbReference>
<dbReference type="EMBL" id="FWXF01000008">
    <property type="protein sequence ID" value="SMC23480.1"/>
    <property type="molecule type" value="Genomic_DNA"/>
</dbReference>
<dbReference type="AlphaFoldDB" id="A0A1W1XHQ2"/>
<evidence type="ECO:0000259" key="6">
    <source>
        <dbReference type="SMART" id="SM01001"/>
    </source>
</evidence>
<feature type="binding site" evidence="3 5">
    <location>
        <position position="16"/>
    </location>
    <ligand>
        <name>substrate</name>
    </ligand>
</feature>
<name>A0A1W1XHQ2_9BACT</name>
<comment type="pathway">
    <text evidence="3 4">Purine metabolism; IMP biosynthesis via de novo pathway; 5-amino-1-(5-phospho-D-ribosyl)imidazole-4-carboxylate from 5-amino-1-(5-phospho-D-ribosyl)imidazole (N5-CAIR route): step 2/2.</text>
</comment>
<organism evidence="7 8">
    <name type="scientific">Desulfacinum hydrothermale DSM 13146</name>
    <dbReference type="NCBI Taxonomy" id="1121390"/>
    <lineage>
        <taxon>Bacteria</taxon>
        <taxon>Pseudomonadati</taxon>
        <taxon>Thermodesulfobacteriota</taxon>
        <taxon>Syntrophobacteria</taxon>
        <taxon>Syntrophobacterales</taxon>
        <taxon>Syntrophobacteraceae</taxon>
        <taxon>Desulfacinum</taxon>
    </lineage>
</organism>
<comment type="similarity">
    <text evidence="3">Belongs to the AIR carboxylase family. Class I subfamily.</text>
</comment>
<dbReference type="HAMAP" id="MF_01929">
    <property type="entry name" value="PurE_classI"/>
    <property type="match status" value="1"/>
</dbReference>
<dbReference type="RefSeq" id="WP_084057480.1">
    <property type="nucleotide sequence ID" value="NZ_FWXF01000008.1"/>
</dbReference>
<keyword evidence="1 3" id="KW-0658">Purine biosynthesis</keyword>
<gene>
    <name evidence="3" type="primary">purE</name>
    <name evidence="7" type="ORF">SAMN02746041_01732</name>
</gene>